<sequence>MSMLHVSCEWHEVEQTLTALELPPIPPASDPQRLLGYVLHILPRYTEMEMLATHLRLYASTLEQDMEQVKSHVQLLTREAACEREKKHFLERYAAQVVKERNDLLHSRGASKKKTTTAVSHFVWHNCCKKNTNHAMDLAPSIFAFRGEKLQEAAIQIENLQEEVRNQELLRKDLDFLLKRTQREHDSKIAGDRKHIQQLEKQIIQRAALHSNLEKKLYEVEAMLARHDESKREELRDVSHRLSETEACNIKLNKEVLSLHEQLNAITSDRNRLLDLLKETTEKKDIFARQIDKLTKKWQSLESEVEALQSEIVVLQTKDVSQIRLQYASTIDRLQKKNVASEKVLCQEVDRLKHMLKERDESQLQTFNAQRSTARVGLRHSLSGKICPIENIPIPGDEVHPSDDVLSDDCQVEVDGAFMSSSRSQPSVVHEYSDLSAAQLNISVSSSQGQSCLGLAKVRRNASDRLLAKSPSLISCQSCCSGVSKHADSWDLNEVSENLSISLKCHQTGADTTEDNLFDWEAFVDSVSECSSLSNEDSTCSTSANPKLIKFGTRKTHHKLRNEHIYPFEDRGESATVSDSPNFAQACLGEGEEEKESDIDGIPLRYEPHLHDENSVIIPNTTNHEQYNDTKERTEECVQVQNDLVRDITQMLNELEQKRKREENKASQAELALLEFQQGNRP</sequence>
<proteinExistence type="predicted"/>
<feature type="coiled-coil region" evidence="1">
    <location>
        <begin position="277"/>
        <end position="318"/>
    </location>
</feature>
<dbReference type="OMA" id="RFTEMEM"/>
<name>A0A0P1AHS2_PLAHL</name>
<dbReference type="EMBL" id="CCYD01000523">
    <property type="protein sequence ID" value="CEG40685.1"/>
    <property type="molecule type" value="Genomic_DNA"/>
</dbReference>
<reference evidence="3" key="1">
    <citation type="submission" date="2014-09" db="EMBL/GenBank/DDBJ databases">
        <authorList>
            <person name="Sharma Rahul"/>
            <person name="Thines Marco"/>
        </authorList>
    </citation>
    <scope>NUCLEOTIDE SEQUENCE [LARGE SCALE GENOMIC DNA]</scope>
</reference>
<feature type="coiled-coil region" evidence="1">
    <location>
        <begin position="638"/>
        <end position="672"/>
    </location>
</feature>
<keyword evidence="3" id="KW-1185">Reference proteome</keyword>
<accession>A0A0P1AHS2</accession>
<evidence type="ECO:0000256" key="1">
    <source>
        <dbReference type="SAM" id="Coils"/>
    </source>
</evidence>
<dbReference type="OrthoDB" id="71440at2759"/>
<organism evidence="2 3">
    <name type="scientific">Plasmopara halstedii</name>
    <name type="common">Downy mildew of sunflower</name>
    <dbReference type="NCBI Taxonomy" id="4781"/>
    <lineage>
        <taxon>Eukaryota</taxon>
        <taxon>Sar</taxon>
        <taxon>Stramenopiles</taxon>
        <taxon>Oomycota</taxon>
        <taxon>Peronosporomycetes</taxon>
        <taxon>Peronosporales</taxon>
        <taxon>Peronosporaceae</taxon>
        <taxon>Plasmopara</taxon>
    </lineage>
</organism>
<protein>
    <submittedName>
        <fullName evidence="2">Uncharacterized protein</fullName>
    </submittedName>
</protein>
<dbReference type="STRING" id="4781.A0A0P1AHS2"/>
<dbReference type="Proteomes" id="UP000054928">
    <property type="component" value="Unassembled WGS sequence"/>
</dbReference>
<dbReference type="AlphaFoldDB" id="A0A0P1AHS2"/>
<feature type="coiled-coil region" evidence="1">
    <location>
        <begin position="150"/>
        <end position="216"/>
    </location>
</feature>
<dbReference type="RefSeq" id="XP_024577054.1">
    <property type="nucleotide sequence ID" value="XM_024726371.1"/>
</dbReference>
<evidence type="ECO:0000313" key="3">
    <source>
        <dbReference type="Proteomes" id="UP000054928"/>
    </source>
</evidence>
<keyword evidence="1" id="KW-0175">Coiled coil</keyword>
<dbReference type="GeneID" id="36405925"/>
<evidence type="ECO:0000313" key="2">
    <source>
        <dbReference type="EMBL" id="CEG40685.1"/>
    </source>
</evidence>